<evidence type="ECO:0000256" key="1">
    <source>
        <dbReference type="ARBA" id="ARBA00009437"/>
    </source>
</evidence>
<keyword evidence="4" id="KW-0804">Transcription</keyword>
<sequence>MQNHAKRLPPLDLLVSFEAAARQLSFTRAGAERFITQSAMSRQIAALEEELGVPLFRRRHRALELTPEGQQLQALCTEMLVQLRAGIGQIRAPARRAELALTTTPGLASLWLIPRLALFTKAHPGIDVRLDASLDLHALGDEGFDLAIRYGRVGQTEGQQLFGEVMLPVCSPKLLRSGPPLRTAADLREHTLLQMQLNSRRSAMPLEWELWLQSQGQAGLQPAATLSFNGYGETITAALAGQGVALGRRPLVDALLHSRKLVAPFADDGLASARAFHLMVAPEAAARPGVQALAQWLLAQAALTAAASG</sequence>
<dbReference type="InterPro" id="IPR058163">
    <property type="entry name" value="LysR-type_TF_proteobact-type"/>
</dbReference>
<dbReference type="AlphaFoldDB" id="A0A4R6QKB8"/>
<dbReference type="InterPro" id="IPR036388">
    <property type="entry name" value="WH-like_DNA-bd_sf"/>
</dbReference>
<dbReference type="GO" id="GO:0003700">
    <property type="term" value="F:DNA-binding transcription factor activity"/>
    <property type="evidence" value="ECO:0007669"/>
    <property type="project" value="InterPro"/>
</dbReference>
<reference evidence="6 7" key="1">
    <citation type="submission" date="2019-03" db="EMBL/GenBank/DDBJ databases">
        <title>Genomic Encyclopedia of Type Strains, Phase IV (KMG-IV): sequencing the most valuable type-strain genomes for metagenomic binning, comparative biology and taxonomic classification.</title>
        <authorList>
            <person name="Goeker M."/>
        </authorList>
    </citation>
    <scope>NUCLEOTIDE SEQUENCE [LARGE SCALE GENOMIC DNA]</scope>
    <source>
        <strain evidence="6 7">DSM 16998</strain>
    </source>
</reference>
<dbReference type="PRINTS" id="PR00039">
    <property type="entry name" value="HTHLYSR"/>
</dbReference>
<dbReference type="InterPro" id="IPR036390">
    <property type="entry name" value="WH_DNA-bd_sf"/>
</dbReference>
<feature type="domain" description="HTH lysR-type" evidence="5">
    <location>
        <begin position="9"/>
        <end position="66"/>
    </location>
</feature>
<dbReference type="OrthoDB" id="8688993at2"/>
<protein>
    <submittedName>
        <fullName evidence="6">LysR family transcriptional regulator</fullName>
    </submittedName>
</protein>
<dbReference type="Pfam" id="PF03466">
    <property type="entry name" value="LysR_substrate"/>
    <property type="match status" value="1"/>
</dbReference>
<name>A0A4R6QKB8_9BURK</name>
<dbReference type="RefSeq" id="WP_133702275.1">
    <property type="nucleotide sequence ID" value="NZ_SNXS01000005.1"/>
</dbReference>
<keyword evidence="2" id="KW-0805">Transcription regulation</keyword>
<comment type="similarity">
    <text evidence="1">Belongs to the LysR transcriptional regulatory family.</text>
</comment>
<dbReference type="GO" id="GO:0006351">
    <property type="term" value="P:DNA-templated transcription"/>
    <property type="evidence" value="ECO:0007669"/>
    <property type="project" value="TreeGrafter"/>
</dbReference>
<evidence type="ECO:0000313" key="6">
    <source>
        <dbReference type="EMBL" id="TDP63082.1"/>
    </source>
</evidence>
<dbReference type="FunCoup" id="A0A4R6QKB8">
    <property type="interactions" value="37"/>
</dbReference>
<dbReference type="GO" id="GO:0043565">
    <property type="term" value="F:sequence-specific DNA binding"/>
    <property type="evidence" value="ECO:0007669"/>
    <property type="project" value="TreeGrafter"/>
</dbReference>
<evidence type="ECO:0000313" key="7">
    <source>
        <dbReference type="Proteomes" id="UP000295361"/>
    </source>
</evidence>
<evidence type="ECO:0000256" key="3">
    <source>
        <dbReference type="ARBA" id="ARBA00023125"/>
    </source>
</evidence>
<dbReference type="Gene3D" id="3.40.190.10">
    <property type="entry name" value="Periplasmic binding protein-like II"/>
    <property type="match status" value="2"/>
</dbReference>
<dbReference type="Proteomes" id="UP000295361">
    <property type="component" value="Unassembled WGS sequence"/>
</dbReference>
<dbReference type="InterPro" id="IPR000847">
    <property type="entry name" value="LysR_HTH_N"/>
</dbReference>
<evidence type="ECO:0000259" key="5">
    <source>
        <dbReference type="PROSITE" id="PS50931"/>
    </source>
</evidence>
<dbReference type="FunFam" id="1.10.10.10:FF:000001">
    <property type="entry name" value="LysR family transcriptional regulator"/>
    <property type="match status" value="1"/>
</dbReference>
<organism evidence="6 7">
    <name type="scientific">Roseateles toxinivorans</name>
    <dbReference type="NCBI Taxonomy" id="270368"/>
    <lineage>
        <taxon>Bacteria</taxon>
        <taxon>Pseudomonadati</taxon>
        <taxon>Pseudomonadota</taxon>
        <taxon>Betaproteobacteria</taxon>
        <taxon>Burkholderiales</taxon>
        <taxon>Sphaerotilaceae</taxon>
        <taxon>Roseateles</taxon>
    </lineage>
</organism>
<comment type="caution">
    <text evidence="6">The sequence shown here is derived from an EMBL/GenBank/DDBJ whole genome shotgun (WGS) entry which is preliminary data.</text>
</comment>
<keyword evidence="3" id="KW-0238">DNA-binding</keyword>
<gene>
    <name evidence="6" type="ORF">DES47_10582</name>
</gene>
<dbReference type="SUPFAM" id="SSF46785">
    <property type="entry name" value="Winged helix' DNA-binding domain"/>
    <property type="match status" value="1"/>
</dbReference>
<dbReference type="Pfam" id="PF00126">
    <property type="entry name" value="HTH_1"/>
    <property type="match status" value="1"/>
</dbReference>
<dbReference type="PANTHER" id="PTHR30537:SF26">
    <property type="entry name" value="GLYCINE CLEAVAGE SYSTEM TRANSCRIPTIONAL ACTIVATOR"/>
    <property type="match status" value="1"/>
</dbReference>
<dbReference type="SUPFAM" id="SSF53850">
    <property type="entry name" value="Periplasmic binding protein-like II"/>
    <property type="match status" value="1"/>
</dbReference>
<dbReference type="EMBL" id="SNXS01000005">
    <property type="protein sequence ID" value="TDP63082.1"/>
    <property type="molecule type" value="Genomic_DNA"/>
</dbReference>
<dbReference type="PROSITE" id="PS50931">
    <property type="entry name" value="HTH_LYSR"/>
    <property type="match status" value="1"/>
</dbReference>
<dbReference type="CDD" id="cd08432">
    <property type="entry name" value="PBP2_GcdR_TrpI_HvrB_AmpR_like"/>
    <property type="match status" value="1"/>
</dbReference>
<dbReference type="Gene3D" id="1.10.10.10">
    <property type="entry name" value="Winged helix-like DNA-binding domain superfamily/Winged helix DNA-binding domain"/>
    <property type="match status" value="1"/>
</dbReference>
<dbReference type="PANTHER" id="PTHR30537">
    <property type="entry name" value="HTH-TYPE TRANSCRIPTIONAL REGULATOR"/>
    <property type="match status" value="1"/>
</dbReference>
<dbReference type="InParanoid" id="A0A4R6QKB8"/>
<keyword evidence="7" id="KW-1185">Reference proteome</keyword>
<evidence type="ECO:0000256" key="2">
    <source>
        <dbReference type="ARBA" id="ARBA00023015"/>
    </source>
</evidence>
<dbReference type="InterPro" id="IPR005119">
    <property type="entry name" value="LysR_subst-bd"/>
</dbReference>
<evidence type="ECO:0000256" key="4">
    <source>
        <dbReference type="ARBA" id="ARBA00023163"/>
    </source>
</evidence>
<proteinExistence type="inferred from homology"/>
<accession>A0A4R6QKB8</accession>